<gene>
    <name evidence="1" type="ORF">AMTR_s00003p00244580</name>
</gene>
<dbReference type="HOGENOM" id="CLU_2064616_0_0_1"/>
<dbReference type="EMBL" id="KI394358">
    <property type="protein sequence ID" value="ERN03349.1"/>
    <property type="molecule type" value="Genomic_DNA"/>
</dbReference>
<dbReference type="Proteomes" id="UP000017836">
    <property type="component" value="Unassembled WGS sequence"/>
</dbReference>
<name>W1P6Q3_AMBTC</name>
<dbReference type="AlphaFoldDB" id="W1P6Q3"/>
<protein>
    <submittedName>
        <fullName evidence="1">Uncharacterized protein</fullName>
    </submittedName>
</protein>
<evidence type="ECO:0000313" key="1">
    <source>
        <dbReference type="EMBL" id="ERN03349.1"/>
    </source>
</evidence>
<proteinExistence type="predicted"/>
<organism evidence="1 2">
    <name type="scientific">Amborella trichopoda</name>
    <dbReference type="NCBI Taxonomy" id="13333"/>
    <lineage>
        <taxon>Eukaryota</taxon>
        <taxon>Viridiplantae</taxon>
        <taxon>Streptophyta</taxon>
        <taxon>Embryophyta</taxon>
        <taxon>Tracheophyta</taxon>
        <taxon>Spermatophyta</taxon>
        <taxon>Magnoliopsida</taxon>
        <taxon>Amborellales</taxon>
        <taxon>Amborellaceae</taxon>
        <taxon>Amborella</taxon>
    </lineage>
</organism>
<reference evidence="2" key="1">
    <citation type="journal article" date="2013" name="Science">
        <title>The Amborella genome and the evolution of flowering plants.</title>
        <authorList>
            <consortium name="Amborella Genome Project"/>
        </authorList>
    </citation>
    <scope>NUCLEOTIDE SEQUENCE [LARGE SCALE GENOMIC DNA]</scope>
</reference>
<evidence type="ECO:0000313" key="2">
    <source>
        <dbReference type="Proteomes" id="UP000017836"/>
    </source>
</evidence>
<sequence>MRWHLISEISPERVGNRTYAFTTSKLRAWFDYCSLARLVPLNCTLMGCNGPRCGLGLDRLGRNRFCLKLTGMGELEWAQESRFELAWRYGVRRVGLGGLRKLRKVQVNWNVSVGSNGLN</sequence>
<dbReference type="Gramene" id="ERN03349">
    <property type="protein sequence ID" value="ERN03349"/>
    <property type="gene ID" value="AMTR_s00003p00244580"/>
</dbReference>
<keyword evidence="2" id="KW-1185">Reference proteome</keyword>
<accession>W1P6Q3</accession>